<keyword evidence="1" id="KW-0812">Transmembrane</keyword>
<keyword evidence="1" id="KW-0472">Membrane</keyword>
<dbReference type="AlphaFoldDB" id="A0A1I1SMN6"/>
<feature type="transmembrane region" description="Helical" evidence="1">
    <location>
        <begin position="21"/>
        <end position="39"/>
    </location>
</feature>
<protein>
    <recommendedName>
        <fullName evidence="4">PH domain-containing protein</fullName>
    </recommendedName>
</protein>
<gene>
    <name evidence="2" type="ORF">SAMN04488523_10194</name>
</gene>
<accession>A0A1I1SMN6</accession>
<dbReference type="EMBL" id="FOMW01000001">
    <property type="protein sequence ID" value="SFD47727.1"/>
    <property type="molecule type" value="Genomic_DNA"/>
</dbReference>
<sequence length="176" mass="19149">MTPATDTEVLAVVRASAGRRLIGLAALGGLGVMLIYIALARPPELVWQIFLIVVGLGALWMANAMRRATAGQVELTETELRDSDGTVLAQVADIESMDRGFFAFKPSNGFLLKTRSGAGRVWRPGLWWRMGRRIGIGGMTPGSQTKFMSEILAALVAQRDQPEPQPETEIDANRLK</sequence>
<dbReference type="STRING" id="74348.SAMN04488523_10194"/>
<dbReference type="RefSeq" id="WP_093921863.1">
    <property type="nucleotide sequence ID" value="NZ_FOMW01000001.1"/>
</dbReference>
<keyword evidence="3" id="KW-1185">Reference proteome</keyword>
<dbReference type="OrthoDB" id="7862519at2"/>
<evidence type="ECO:0000313" key="2">
    <source>
        <dbReference type="EMBL" id="SFD47727.1"/>
    </source>
</evidence>
<reference evidence="3" key="1">
    <citation type="submission" date="2016-10" db="EMBL/GenBank/DDBJ databases">
        <authorList>
            <person name="Varghese N."/>
            <person name="Submissions S."/>
        </authorList>
    </citation>
    <scope>NUCLEOTIDE SEQUENCE [LARGE SCALE GENOMIC DNA]</scope>
    <source>
        <strain evidence="3">DSM 11443</strain>
    </source>
</reference>
<keyword evidence="1" id="KW-1133">Transmembrane helix</keyword>
<feature type="transmembrane region" description="Helical" evidence="1">
    <location>
        <begin position="45"/>
        <end position="62"/>
    </location>
</feature>
<name>A0A1I1SMN6_9RHOB</name>
<proteinExistence type="predicted"/>
<evidence type="ECO:0008006" key="4">
    <source>
        <dbReference type="Google" id="ProtNLM"/>
    </source>
</evidence>
<evidence type="ECO:0000313" key="3">
    <source>
        <dbReference type="Proteomes" id="UP000198977"/>
    </source>
</evidence>
<evidence type="ECO:0000256" key="1">
    <source>
        <dbReference type="SAM" id="Phobius"/>
    </source>
</evidence>
<organism evidence="2 3">
    <name type="scientific">Sulfitobacter brevis</name>
    <dbReference type="NCBI Taxonomy" id="74348"/>
    <lineage>
        <taxon>Bacteria</taxon>
        <taxon>Pseudomonadati</taxon>
        <taxon>Pseudomonadota</taxon>
        <taxon>Alphaproteobacteria</taxon>
        <taxon>Rhodobacterales</taxon>
        <taxon>Roseobacteraceae</taxon>
        <taxon>Sulfitobacter</taxon>
    </lineage>
</organism>
<dbReference type="Proteomes" id="UP000198977">
    <property type="component" value="Unassembled WGS sequence"/>
</dbReference>